<organism evidence="2 3">
    <name type="scientific">Nostoc linckia FACHB-391</name>
    <dbReference type="NCBI Taxonomy" id="2692906"/>
    <lineage>
        <taxon>Bacteria</taxon>
        <taxon>Bacillati</taxon>
        <taxon>Cyanobacteriota</taxon>
        <taxon>Cyanophyceae</taxon>
        <taxon>Nostocales</taxon>
        <taxon>Nostocaceae</taxon>
        <taxon>Nostoc</taxon>
    </lineage>
</organism>
<dbReference type="Proteomes" id="UP000604661">
    <property type="component" value="Unassembled WGS sequence"/>
</dbReference>
<reference evidence="2 3" key="1">
    <citation type="journal article" date="2020" name="ISME J.">
        <title>Comparative genomics reveals insights into cyanobacterial evolution and habitat adaptation.</title>
        <authorList>
            <person name="Chen M.Y."/>
            <person name="Teng W.K."/>
            <person name="Zhao L."/>
            <person name="Hu C.X."/>
            <person name="Zhou Y.K."/>
            <person name="Han B.P."/>
            <person name="Song L.R."/>
            <person name="Shu W.S."/>
        </authorList>
    </citation>
    <scope>NUCLEOTIDE SEQUENCE [LARGE SCALE GENOMIC DNA]</scope>
    <source>
        <strain evidence="2 3">FACHB-391</strain>
    </source>
</reference>
<comment type="caution">
    <text evidence="2">The sequence shown here is derived from an EMBL/GenBank/DDBJ whole genome shotgun (WGS) entry which is preliminary data.</text>
</comment>
<evidence type="ECO:0000313" key="3">
    <source>
        <dbReference type="Proteomes" id="UP000604661"/>
    </source>
</evidence>
<dbReference type="Gene3D" id="3.40.50.720">
    <property type="entry name" value="NAD(P)-binding Rossmann-like Domain"/>
    <property type="match status" value="1"/>
</dbReference>
<evidence type="ECO:0000313" key="2">
    <source>
        <dbReference type="EMBL" id="MBD2564755.1"/>
    </source>
</evidence>
<evidence type="ECO:0000259" key="1">
    <source>
        <dbReference type="Pfam" id="PF05368"/>
    </source>
</evidence>
<dbReference type="SUPFAM" id="SSF51735">
    <property type="entry name" value="NAD(P)-binding Rossmann-fold domains"/>
    <property type="match status" value="1"/>
</dbReference>
<accession>A0ABR8F3K5</accession>
<proteinExistence type="predicted"/>
<gene>
    <name evidence="2" type="ORF">H6G95_30050</name>
</gene>
<name>A0ABR8F3K5_NOSLI</name>
<dbReference type="PANTHER" id="PTHR43162">
    <property type="match status" value="1"/>
</dbReference>
<dbReference type="InterPro" id="IPR051604">
    <property type="entry name" value="Ergot_Alk_Oxidoreductase"/>
</dbReference>
<sequence length="309" mass="33922">MKSTHDSPILVTGAAGDLGAIGRHLTAMLLAKGHKVRALVRREDERAEGLRQLGAEVVQGDLTDLASMHRAIEGVARIYFGMSVSPTYLEATVNTVAVAKHHGVEVFVNMSQMTVTQMSITETTDSPQHKLHWLAEQALAWSGLPVVTVRPTVFLEGFFLRLAAAGVRDSNELALPLGNSKTSPISAVDVACAVSVILDDPASHIGHVYNLTGFESADLNHYARVFSEALGRTIRYRNVPLSDWVDTLRKFEVPTHLVNHLAVMAELHAQGRYDRMTDDLFKLIGKTPTSMYDFVKLHADEFTLRKATV</sequence>
<protein>
    <submittedName>
        <fullName evidence="2">NmrA family NAD(P)-binding protein</fullName>
    </submittedName>
</protein>
<dbReference type="InterPro" id="IPR036291">
    <property type="entry name" value="NAD(P)-bd_dom_sf"/>
</dbReference>
<feature type="domain" description="NmrA-like" evidence="1">
    <location>
        <begin position="6"/>
        <end position="273"/>
    </location>
</feature>
<keyword evidence="3" id="KW-1185">Reference proteome</keyword>
<dbReference type="InterPro" id="IPR008030">
    <property type="entry name" value="NmrA-like"/>
</dbReference>
<dbReference type="Pfam" id="PF05368">
    <property type="entry name" value="NmrA"/>
    <property type="match status" value="1"/>
</dbReference>
<dbReference type="PANTHER" id="PTHR43162:SF1">
    <property type="entry name" value="PRESTALK A DIFFERENTIATION PROTEIN A"/>
    <property type="match status" value="1"/>
</dbReference>
<dbReference type="EMBL" id="JACJTE010000058">
    <property type="protein sequence ID" value="MBD2564755.1"/>
    <property type="molecule type" value="Genomic_DNA"/>
</dbReference>